<dbReference type="Gene3D" id="1.10.3020.10">
    <property type="entry name" value="alpha-amino acid ester hydrolase ( Helical cap domain)"/>
    <property type="match status" value="1"/>
</dbReference>
<feature type="chain" id="PRO_5045292293" evidence="2">
    <location>
        <begin position="19"/>
        <end position="639"/>
    </location>
</feature>
<dbReference type="InterPro" id="IPR029058">
    <property type="entry name" value="AB_hydrolase_fold"/>
</dbReference>
<reference evidence="4 5" key="1">
    <citation type="submission" date="2023-05" db="EMBL/GenBank/DDBJ databases">
        <authorList>
            <person name="Guo Y."/>
        </authorList>
    </citation>
    <scope>NUCLEOTIDE SEQUENCE [LARGE SCALE GENOMIC DNA]</scope>
    <source>
        <strain evidence="4 5">GR2756</strain>
    </source>
</reference>
<dbReference type="SUPFAM" id="SSF49785">
    <property type="entry name" value="Galactose-binding domain-like"/>
    <property type="match status" value="1"/>
</dbReference>
<dbReference type="Pfam" id="PF08530">
    <property type="entry name" value="PepX_C"/>
    <property type="match status" value="1"/>
</dbReference>
<keyword evidence="5" id="KW-1185">Reference proteome</keyword>
<accession>A0ABU3Q9E0</accession>
<dbReference type="Gene3D" id="2.60.120.260">
    <property type="entry name" value="Galactose-binding domain-like"/>
    <property type="match status" value="1"/>
</dbReference>
<dbReference type="SMART" id="SM00939">
    <property type="entry name" value="PepX_C"/>
    <property type="match status" value="1"/>
</dbReference>
<feature type="domain" description="Xaa-Pro dipeptidyl-peptidase C-terminal" evidence="3">
    <location>
        <begin position="369"/>
        <end position="634"/>
    </location>
</feature>
<name>A0ABU3Q9E0_9SPHN</name>
<dbReference type="RefSeq" id="WP_315727124.1">
    <property type="nucleotide sequence ID" value="NZ_JAVUPU010000007.1"/>
</dbReference>
<dbReference type="InterPro" id="IPR008979">
    <property type="entry name" value="Galactose-bd-like_sf"/>
</dbReference>
<dbReference type="Proteomes" id="UP001259572">
    <property type="component" value="Unassembled WGS sequence"/>
</dbReference>
<dbReference type="Pfam" id="PF02129">
    <property type="entry name" value="Peptidase_S15"/>
    <property type="match status" value="1"/>
</dbReference>
<evidence type="ECO:0000313" key="4">
    <source>
        <dbReference type="EMBL" id="MDT9600023.1"/>
    </source>
</evidence>
<dbReference type="SUPFAM" id="SSF53474">
    <property type="entry name" value="alpha/beta-Hydrolases"/>
    <property type="match status" value="1"/>
</dbReference>
<dbReference type="GO" id="GO:0016787">
    <property type="term" value="F:hydrolase activity"/>
    <property type="evidence" value="ECO:0007669"/>
    <property type="project" value="UniProtKB-KW"/>
</dbReference>
<feature type="signal peptide" evidence="2">
    <location>
        <begin position="1"/>
        <end position="18"/>
    </location>
</feature>
<proteinExistence type="predicted"/>
<dbReference type="InterPro" id="IPR005674">
    <property type="entry name" value="CocE/Ser_esterase"/>
</dbReference>
<evidence type="ECO:0000256" key="1">
    <source>
        <dbReference type="ARBA" id="ARBA00022801"/>
    </source>
</evidence>
<dbReference type="InterPro" id="IPR013736">
    <property type="entry name" value="Xaa-Pro_dipept_C"/>
</dbReference>
<gene>
    <name evidence="4" type="ORF">RQX22_13760</name>
</gene>
<comment type="caution">
    <text evidence="4">The sequence shown here is derived from an EMBL/GenBank/DDBJ whole genome shotgun (WGS) entry which is preliminary data.</text>
</comment>
<dbReference type="EMBL" id="JAVUPU010000007">
    <property type="protein sequence ID" value="MDT9600023.1"/>
    <property type="molecule type" value="Genomic_DNA"/>
</dbReference>
<dbReference type="InterPro" id="IPR000383">
    <property type="entry name" value="Xaa-Pro-like_dom"/>
</dbReference>
<dbReference type="Gene3D" id="3.40.50.1820">
    <property type="entry name" value="alpha/beta hydrolase"/>
    <property type="match status" value="1"/>
</dbReference>
<evidence type="ECO:0000313" key="5">
    <source>
        <dbReference type="Proteomes" id="UP001259572"/>
    </source>
</evidence>
<keyword evidence="1 4" id="KW-0378">Hydrolase</keyword>
<evidence type="ECO:0000259" key="3">
    <source>
        <dbReference type="SMART" id="SM00939"/>
    </source>
</evidence>
<protein>
    <submittedName>
        <fullName evidence="4">CocE/NonD family hydrolase</fullName>
    </submittedName>
</protein>
<keyword evidence="2" id="KW-0732">Signal</keyword>
<dbReference type="NCBIfam" id="TIGR00976">
    <property type="entry name" value="CocE_NonD"/>
    <property type="match status" value="1"/>
</dbReference>
<sequence>MIVRSLIAALLASTIVVAVPAAAQKPLPTSDIPANFTPTNAKDYTVREVSIPMRDGVKLHTNLVIRKGLENAPIIFSRTPYSADRAISGRPSNTYKLALPTTYARLMEAGYIIAVQDVRGRYRSEGDYVIALPLSGPLNPAKVDHSTDSWDSIEWLVKNVPEANGKVGTTGVSYGGFTTLMSLVDPHPALKAAVPVNPLADGWKGDDWFHNGAYRQSFLDWVYRMSADKSGTYRLQFDREDTYESWLKAGSVGDMAKRIGVDQLPMFQKLVEHPAYDEYWQGQALDKILGERPLKVPTLHVHSLWDQEDIYGAPAVYKAVEPKDRGNDENFLIIGPWQHGQGYSLDGSKLADIDFDGNTSVWFRENVLVPFLDAHLKDGGKKSGIAPVTAFETGANQWHRYDRWPMSCASGCQYKSRPIYLSADGGLGWGAPKGAGGFAEYVSDPARPVTYRERPILSTYNPNTTWGQWLVDDQRFAESRPDVVTFVSEVLTDDVRLAGEPIAKFFASTTGTDSDWVVKLIDVYPAEYAEAPEMGGYELPIAMDILRGRYRDDPSKPTAIPANQVVGYEIKLPHVSHQFKKGHRIMVQIQSSWFPLYDRNPQQFVPNIFTAKKSDYVKATQRIHSSAKYPSRIELPIMP</sequence>
<organism evidence="4 5">
    <name type="scientific">Sphingosinicella rhizophila</name>
    <dbReference type="NCBI Taxonomy" id="3050082"/>
    <lineage>
        <taxon>Bacteria</taxon>
        <taxon>Pseudomonadati</taxon>
        <taxon>Pseudomonadota</taxon>
        <taxon>Alphaproteobacteria</taxon>
        <taxon>Sphingomonadales</taxon>
        <taxon>Sphingosinicellaceae</taxon>
        <taxon>Sphingosinicella</taxon>
    </lineage>
</organism>
<evidence type="ECO:0000256" key="2">
    <source>
        <dbReference type="SAM" id="SignalP"/>
    </source>
</evidence>